<evidence type="ECO:0008006" key="3">
    <source>
        <dbReference type="Google" id="ProtNLM"/>
    </source>
</evidence>
<dbReference type="Proteomes" id="UP000198779">
    <property type="component" value="Unassembled WGS sequence"/>
</dbReference>
<name>A0A1G7RKD8_9BACT</name>
<evidence type="ECO:0000313" key="1">
    <source>
        <dbReference type="EMBL" id="SDG11226.1"/>
    </source>
</evidence>
<protein>
    <recommendedName>
        <fullName evidence="3">Outer membrane protein beta-barrel domain-containing protein</fullName>
    </recommendedName>
</protein>
<accession>A0A1G7RKD8</accession>
<dbReference type="EMBL" id="FNCQ01000001">
    <property type="protein sequence ID" value="SDG11226.1"/>
    <property type="molecule type" value="Genomic_DNA"/>
</dbReference>
<organism evidence="1 2">
    <name type="scientific">Prevotella communis</name>
    <dbReference type="NCBI Taxonomy" id="2913614"/>
    <lineage>
        <taxon>Bacteria</taxon>
        <taxon>Pseudomonadati</taxon>
        <taxon>Bacteroidota</taxon>
        <taxon>Bacteroidia</taxon>
        <taxon>Bacteroidales</taxon>
        <taxon>Prevotellaceae</taxon>
        <taxon>Prevotella</taxon>
    </lineage>
</organism>
<proteinExistence type="predicted"/>
<gene>
    <name evidence="1" type="ORF">SAMN04487901_1013</name>
</gene>
<evidence type="ECO:0000313" key="2">
    <source>
        <dbReference type="Proteomes" id="UP000198779"/>
    </source>
</evidence>
<dbReference type="AlphaFoldDB" id="A0A1G7RKD8"/>
<sequence length="373" mass="41040">MVAATMVSCAPKVTSEMLTNDFQAQPTNKVMIYGPKDSVPETAKAIGLVTVDGKNTSLRKQYTRAIDLAVKEAARKGGNVLVVDNRELKENRLKGTIAYTDEKIIDSLTLSAYRVSQLQHMPLSKKPADVKQMGDKEQQEIAQQQETTKAVEQEELMSVYLKRDSIYNANPEAYFDLLNEYDDKTGSGTVSNGKSEKKSRGGMIKVGIGPEWNTSKIYYEGSNYLSYIRGNAVSLSVTSTEGKAYGFGFDLYGSITEADIPSYKYSSYEKYDLTLLYLGPSAVFGGHITDRLRMDIVVSTGVAYFQDNDYTQIGIGLKSALGLEYMVSKNAGIGLDLLGITSIFGNPSGARLPKDESYGYQQLGLMLSGRFHF</sequence>
<keyword evidence="2" id="KW-1185">Reference proteome</keyword>
<reference evidence="2" key="1">
    <citation type="submission" date="2016-10" db="EMBL/GenBank/DDBJ databases">
        <authorList>
            <person name="Varghese N."/>
            <person name="Submissions S."/>
        </authorList>
    </citation>
    <scope>NUCLEOTIDE SEQUENCE [LARGE SCALE GENOMIC DNA]</scope>
    <source>
        <strain evidence="2">BP1-148</strain>
    </source>
</reference>